<sequence length="109" mass="12659">MTPPPVALSRPDDPTLRKAPLLLHAKGRDLVPPKSQFKVEPEVGPSVERKNKDAVKGIVVRSIPTHPLPQRRPEYKEVFNWIHRHSWCMFRYACRYEIEISADRRRGPI</sequence>
<organism evidence="1 2">
    <name type="scientific">Armillaria ostoyae</name>
    <name type="common">Armillaria root rot fungus</name>
    <dbReference type="NCBI Taxonomy" id="47428"/>
    <lineage>
        <taxon>Eukaryota</taxon>
        <taxon>Fungi</taxon>
        <taxon>Dikarya</taxon>
        <taxon>Basidiomycota</taxon>
        <taxon>Agaricomycotina</taxon>
        <taxon>Agaricomycetes</taxon>
        <taxon>Agaricomycetidae</taxon>
        <taxon>Agaricales</taxon>
        <taxon>Marasmiineae</taxon>
        <taxon>Physalacriaceae</taxon>
        <taxon>Armillaria</taxon>
    </lineage>
</organism>
<dbReference type="AlphaFoldDB" id="A0A284RCV6"/>
<gene>
    <name evidence="1" type="ORF">ARMOST_09907</name>
</gene>
<dbReference type="EMBL" id="FUEG01000007">
    <property type="protein sequence ID" value="SJL06565.1"/>
    <property type="molecule type" value="Genomic_DNA"/>
</dbReference>
<proteinExistence type="predicted"/>
<dbReference type="OrthoDB" id="5599874at2759"/>
<name>A0A284RCV6_ARMOS</name>
<evidence type="ECO:0000313" key="1">
    <source>
        <dbReference type="EMBL" id="SJL06565.1"/>
    </source>
</evidence>
<reference evidence="2" key="1">
    <citation type="journal article" date="2017" name="Nat. Ecol. Evol.">
        <title>Genome expansion and lineage-specific genetic innovations in the forest pathogenic fungi Armillaria.</title>
        <authorList>
            <person name="Sipos G."/>
            <person name="Prasanna A.N."/>
            <person name="Walter M.C."/>
            <person name="O'Connor E."/>
            <person name="Balint B."/>
            <person name="Krizsan K."/>
            <person name="Kiss B."/>
            <person name="Hess J."/>
            <person name="Varga T."/>
            <person name="Slot J."/>
            <person name="Riley R."/>
            <person name="Boka B."/>
            <person name="Rigling D."/>
            <person name="Barry K."/>
            <person name="Lee J."/>
            <person name="Mihaltcheva S."/>
            <person name="LaButti K."/>
            <person name="Lipzen A."/>
            <person name="Waldron R."/>
            <person name="Moloney N.M."/>
            <person name="Sperisen C."/>
            <person name="Kredics L."/>
            <person name="Vagvoelgyi C."/>
            <person name="Patrignani A."/>
            <person name="Fitzpatrick D."/>
            <person name="Nagy I."/>
            <person name="Doyle S."/>
            <person name="Anderson J.B."/>
            <person name="Grigoriev I.V."/>
            <person name="Gueldener U."/>
            <person name="Muensterkoetter M."/>
            <person name="Nagy L.G."/>
        </authorList>
    </citation>
    <scope>NUCLEOTIDE SEQUENCE [LARGE SCALE GENOMIC DNA]</scope>
    <source>
        <strain evidence="2">C18/9</strain>
    </source>
</reference>
<protein>
    <submittedName>
        <fullName evidence="1">Uncharacterized protein</fullName>
    </submittedName>
</protein>
<dbReference type="Proteomes" id="UP000219338">
    <property type="component" value="Unassembled WGS sequence"/>
</dbReference>
<accession>A0A284RCV6</accession>
<keyword evidence="2" id="KW-1185">Reference proteome</keyword>
<evidence type="ECO:0000313" key="2">
    <source>
        <dbReference type="Proteomes" id="UP000219338"/>
    </source>
</evidence>